<dbReference type="EMBL" id="BMAT01013088">
    <property type="protein sequence ID" value="GFS05487.1"/>
    <property type="molecule type" value="Genomic_DNA"/>
</dbReference>
<comment type="caution">
    <text evidence="2">The sequence shown here is derived from an EMBL/GenBank/DDBJ whole genome shotgun (WGS) entry which is preliminary data.</text>
</comment>
<evidence type="ECO:0000313" key="2">
    <source>
        <dbReference type="EMBL" id="GFS05487.1"/>
    </source>
</evidence>
<dbReference type="Proteomes" id="UP000762676">
    <property type="component" value="Unassembled WGS sequence"/>
</dbReference>
<protein>
    <submittedName>
        <fullName evidence="2">Uncharacterized protein</fullName>
    </submittedName>
</protein>
<dbReference type="AlphaFoldDB" id="A0AAV4I937"/>
<accession>A0AAV4I937</accession>
<evidence type="ECO:0000256" key="1">
    <source>
        <dbReference type="SAM" id="MobiDB-lite"/>
    </source>
</evidence>
<sequence>MSILYRYERSVELEGGHYTTTASTRCNSITRECHGGEAKTIVNFDKAYGKDYDGACGGGGGDDDDDDDGDDDDDEDDDGDEDREWTMVKSLNMGQFSDLTFTLSGGRR</sequence>
<evidence type="ECO:0000313" key="3">
    <source>
        <dbReference type="Proteomes" id="UP000762676"/>
    </source>
</evidence>
<feature type="region of interest" description="Disordered" evidence="1">
    <location>
        <begin position="55"/>
        <end position="83"/>
    </location>
</feature>
<name>A0AAV4I937_9GAST</name>
<keyword evidence="3" id="KW-1185">Reference proteome</keyword>
<feature type="compositionally biased region" description="Acidic residues" evidence="1">
    <location>
        <begin position="61"/>
        <end position="83"/>
    </location>
</feature>
<proteinExistence type="predicted"/>
<organism evidence="2 3">
    <name type="scientific">Elysia marginata</name>
    <dbReference type="NCBI Taxonomy" id="1093978"/>
    <lineage>
        <taxon>Eukaryota</taxon>
        <taxon>Metazoa</taxon>
        <taxon>Spiralia</taxon>
        <taxon>Lophotrochozoa</taxon>
        <taxon>Mollusca</taxon>
        <taxon>Gastropoda</taxon>
        <taxon>Heterobranchia</taxon>
        <taxon>Euthyneura</taxon>
        <taxon>Panpulmonata</taxon>
        <taxon>Sacoglossa</taxon>
        <taxon>Placobranchoidea</taxon>
        <taxon>Plakobranchidae</taxon>
        <taxon>Elysia</taxon>
    </lineage>
</organism>
<reference evidence="2 3" key="1">
    <citation type="journal article" date="2021" name="Elife">
        <title>Chloroplast acquisition without the gene transfer in kleptoplastic sea slugs, Plakobranchus ocellatus.</title>
        <authorList>
            <person name="Maeda T."/>
            <person name="Takahashi S."/>
            <person name="Yoshida T."/>
            <person name="Shimamura S."/>
            <person name="Takaki Y."/>
            <person name="Nagai Y."/>
            <person name="Toyoda A."/>
            <person name="Suzuki Y."/>
            <person name="Arimoto A."/>
            <person name="Ishii H."/>
            <person name="Satoh N."/>
            <person name="Nishiyama T."/>
            <person name="Hasebe M."/>
            <person name="Maruyama T."/>
            <person name="Minagawa J."/>
            <person name="Obokata J."/>
            <person name="Shigenobu S."/>
        </authorList>
    </citation>
    <scope>NUCLEOTIDE SEQUENCE [LARGE SCALE GENOMIC DNA]</scope>
</reference>
<gene>
    <name evidence="2" type="ORF">ElyMa_006521100</name>
</gene>